<keyword evidence="1" id="KW-0812">Transmembrane</keyword>
<evidence type="ECO:0008006" key="4">
    <source>
        <dbReference type="Google" id="ProtNLM"/>
    </source>
</evidence>
<comment type="caution">
    <text evidence="2">The sequence shown here is derived from an EMBL/GenBank/DDBJ whole genome shotgun (WGS) entry which is preliminary data.</text>
</comment>
<reference evidence="2 3" key="1">
    <citation type="submission" date="2014-12" db="EMBL/GenBank/DDBJ databases">
        <title>Genome sequencing of Microbacterium hominis TPW29.</title>
        <authorList>
            <person name="Tan P.W."/>
            <person name="Chan K.-G."/>
        </authorList>
    </citation>
    <scope>NUCLEOTIDE SEQUENCE [LARGE SCALE GENOMIC DNA]</scope>
    <source>
        <strain evidence="2 3">TPW29</strain>
    </source>
</reference>
<dbReference type="RefSeq" id="WP_039414046.1">
    <property type="nucleotide sequence ID" value="NZ_JWSZ01000007.1"/>
</dbReference>
<keyword evidence="1" id="KW-0472">Membrane</keyword>
<dbReference type="EMBL" id="JWSZ01000007">
    <property type="protein sequence ID" value="KIC58472.1"/>
    <property type="molecule type" value="Genomic_DNA"/>
</dbReference>
<evidence type="ECO:0000256" key="1">
    <source>
        <dbReference type="SAM" id="Phobius"/>
    </source>
</evidence>
<protein>
    <recommendedName>
        <fullName evidence="4">Alkaline shock response membrane anchor protein AmaP</fullName>
    </recommendedName>
</protein>
<proteinExistence type="predicted"/>
<sequence>MSPASRFVNRSILFVLAVGALAVAATAAWPLFAEGRPSPLLAMAADVVRGTGVAPQMQAWIAAGILALVVVIALVVVLTRGERHVRAVLDEGGIAIDDGVVADLLRQSLADVPDVLAVSAVTSRRRRRRLLRVRVQVRPRADLGLVQRRVAGAVADTDRRLGLALPLVVQLTGGLRSAVAHERRVV</sequence>
<name>A0A0B4CPS6_9MICO</name>
<dbReference type="AlphaFoldDB" id="A0A0B4CPS6"/>
<evidence type="ECO:0000313" key="2">
    <source>
        <dbReference type="EMBL" id="KIC58472.1"/>
    </source>
</evidence>
<evidence type="ECO:0000313" key="3">
    <source>
        <dbReference type="Proteomes" id="UP000031202"/>
    </source>
</evidence>
<organism evidence="2 3">
    <name type="scientific">Microbacterium hominis</name>
    <dbReference type="NCBI Taxonomy" id="162426"/>
    <lineage>
        <taxon>Bacteria</taxon>
        <taxon>Bacillati</taxon>
        <taxon>Actinomycetota</taxon>
        <taxon>Actinomycetes</taxon>
        <taxon>Micrococcales</taxon>
        <taxon>Microbacteriaceae</taxon>
        <taxon>Microbacterium</taxon>
    </lineage>
</organism>
<feature type="transmembrane region" description="Helical" evidence="1">
    <location>
        <begin position="57"/>
        <end position="78"/>
    </location>
</feature>
<gene>
    <name evidence="2" type="ORF">RM52_05400</name>
</gene>
<dbReference type="Proteomes" id="UP000031202">
    <property type="component" value="Unassembled WGS sequence"/>
</dbReference>
<keyword evidence="1" id="KW-1133">Transmembrane helix</keyword>
<accession>A0A0B4CPS6</accession>